<evidence type="ECO:0000256" key="1">
    <source>
        <dbReference type="SAM" id="SignalP"/>
    </source>
</evidence>
<evidence type="ECO:0000313" key="3">
    <source>
        <dbReference type="RefSeq" id="XP_026730662.1"/>
    </source>
</evidence>
<feature type="chain" id="PRO_5029003617" evidence="1">
    <location>
        <begin position="18"/>
        <end position="149"/>
    </location>
</feature>
<reference evidence="3" key="1">
    <citation type="submission" date="2025-08" db="UniProtKB">
        <authorList>
            <consortium name="RefSeq"/>
        </authorList>
    </citation>
    <scope>IDENTIFICATION</scope>
</reference>
<dbReference type="GeneID" id="113495865"/>
<dbReference type="Pfam" id="PF01395">
    <property type="entry name" value="PBP_GOBP"/>
    <property type="match status" value="1"/>
</dbReference>
<keyword evidence="1" id="KW-0732">Signal</keyword>
<proteinExistence type="predicted"/>
<dbReference type="InterPro" id="IPR006170">
    <property type="entry name" value="PBP/GOBP"/>
</dbReference>
<evidence type="ECO:0000313" key="2">
    <source>
        <dbReference type="Proteomes" id="UP000322000"/>
    </source>
</evidence>
<feature type="signal peptide" evidence="1">
    <location>
        <begin position="1"/>
        <end position="17"/>
    </location>
</feature>
<dbReference type="AlphaFoldDB" id="A0A7E5VQW1"/>
<protein>
    <submittedName>
        <fullName evidence="3">Uncharacterized protein LOC113495865</fullName>
    </submittedName>
</protein>
<organism evidence="2 3">
    <name type="scientific">Trichoplusia ni</name>
    <name type="common">Cabbage looper</name>
    <dbReference type="NCBI Taxonomy" id="7111"/>
    <lineage>
        <taxon>Eukaryota</taxon>
        <taxon>Metazoa</taxon>
        <taxon>Ecdysozoa</taxon>
        <taxon>Arthropoda</taxon>
        <taxon>Hexapoda</taxon>
        <taxon>Insecta</taxon>
        <taxon>Pterygota</taxon>
        <taxon>Neoptera</taxon>
        <taxon>Endopterygota</taxon>
        <taxon>Lepidoptera</taxon>
        <taxon>Glossata</taxon>
        <taxon>Ditrysia</taxon>
        <taxon>Noctuoidea</taxon>
        <taxon>Noctuidae</taxon>
        <taxon>Plusiinae</taxon>
        <taxon>Trichoplusia</taxon>
    </lineage>
</organism>
<dbReference type="Gene3D" id="1.10.238.20">
    <property type="entry name" value="Pheromone/general odorant binding protein domain"/>
    <property type="match status" value="1"/>
</dbReference>
<accession>A0A7E5VQW1</accession>
<dbReference type="InterPro" id="IPR036728">
    <property type="entry name" value="PBP_GOBP_sf"/>
</dbReference>
<sequence length="149" mass="16531">MFAWIIVYLAVISTVSADSDRNAIAITGDCLSKHPISIEQFNKLTFREVPHDGAHIDCFLACVLDNVGLFEDGSLVKAEDLKDGVKERLGVQDFGYIVDFLTSCNNVNITDEPNGCVRARLAIECWFENFGEMGLNFEALEPIVPKSQE</sequence>
<dbReference type="GO" id="GO:0005549">
    <property type="term" value="F:odorant binding"/>
    <property type="evidence" value="ECO:0007669"/>
    <property type="project" value="InterPro"/>
</dbReference>
<dbReference type="RefSeq" id="XP_026730662.1">
    <property type="nucleotide sequence ID" value="XM_026874861.1"/>
</dbReference>
<dbReference type="InParanoid" id="A0A7E5VQW1"/>
<dbReference type="OrthoDB" id="7665616at2759"/>
<dbReference type="KEGG" id="tnl:113495865"/>
<keyword evidence="2" id="KW-1185">Reference proteome</keyword>
<dbReference type="Proteomes" id="UP000322000">
    <property type="component" value="Chromosome 7"/>
</dbReference>
<name>A0A7E5VQW1_TRINI</name>
<dbReference type="CDD" id="cd23992">
    <property type="entry name" value="PBP_GOBP"/>
    <property type="match status" value="1"/>
</dbReference>
<dbReference type="SUPFAM" id="SSF47565">
    <property type="entry name" value="Insect pheromone/odorant-binding proteins"/>
    <property type="match status" value="1"/>
</dbReference>
<gene>
    <name evidence="3" type="primary">LOC113495865</name>
</gene>